<evidence type="ECO:0000313" key="5">
    <source>
        <dbReference type="Proteomes" id="UP000265828"/>
    </source>
</evidence>
<dbReference type="EMBL" id="QRJH01000005">
    <property type="protein sequence ID" value="RHH18005.1"/>
    <property type="molecule type" value="Genomic_DNA"/>
</dbReference>
<evidence type="ECO:0000259" key="1">
    <source>
        <dbReference type="Pfam" id="PF01402"/>
    </source>
</evidence>
<name>A0A395X6S5_9FIRM</name>
<proteinExistence type="predicted"/>
<dbReference type="Proteomes" id="UP000265828">
    <property type="component" value="Unassembled WGS sequence"/>
</dbReference>
<dbReference type="GO" id="GO:0006355">
    <property type="term" value="P:regulation of DNA-templated transcription"/>
    <property type="evidence" value="ECO:0007669"/>
    <property type="project" value="InterPro"/>
</dbReference>
<comment type="caution">
    <text evidence="2">The sequence shown here is derived from an EMBL/GenBank/DDBJ whole genome shotgun (WGS) entry which is preliminary data.</text>
</comment>
<evidence type="ECO:0000313" key="7">
    <source>
        <dbReference type="Proteomes" id="UP000284220"/>
    </source>
</evidence>
<dbReference type="EMBL" id="QRZI01000005">
    <property type="protein sequence ID" value="RGV64186.1"/>
    <property type="molecule type" value="Genomic_DNA"/>
</dbReference>
<evidence type="ECO:0000313" key="6">
    <source>
        <dbReference type="Proteomes" id="UP000284024"/>
    </source>
</evidence>
<dbReference type="RefSeq" id="WP_117754032.1">
    <property type="nucleotide sequence ID" value="NZ_JAAILP010000018.1"/>
</dbReference>
<evidence type="ECO:0000313" key="2">
    <source>
        <dbReference type="EMBL" id="RGV64186.1"/>
    </source>
</evidence>
<evidence type="ECO:0000313" key="3">
    <source>
        <dbReference type="EMBL" id="RHG14439.1"/>
    </source>
</evidence>
<organism evidence="2 5">
    <name type="scientific">Blautia obeum</name>
    <dbReference type="NCBI Taxonomy" id="40520"/>
    <lineage>
        <taxon>Bacteria</taxon>
        <taxon>Bacillati</taxon>
        <taxon>Bacillota</taxon>
        <taxon>Clostridia</taxon>
        <taxon>Lachnospirales</taxon>
        <taxon>Lachnospiraceae</taxon>
        <taxon>Blautia</taxon>
    </lineage>
</organism>
<dbReference type="Proteomes" id="UP000284024">
    <property type="component" value="Unassembled WGS sequence"/>
</dbReference>
<dbReference type="Proteomes" id="UP000284220">
    <property type="component" value="Unassembled WGS sequence"/>
</dbReference>
<dbReference type="AlphaFoldDB" id="A0A395X6S5"/>
<sequence length="55" mass="6458">MSPRTGRPTDALKNHDLKVRVDDKLYDRLLRYADDNNITKAEAIRRVLDEHLPKN</sequence>
<dbReference type="InterPro" id="IPR002145">
    <property type="entry name" value="CopG"/>
</dbReference>
<gene>
    <name evidence="4" type="ORF">DW222_11525</name>
    <name evidence="3" type="ORF">DW272_15880</name>
    <name evidence="2" type="ORF">DWW07_08200</name>
</gene>
<protein>
    <submittedName>
        <fullName evidence="2">Ribbon-helix-helix protein, CopG family</fullName>
    </submittedName>
</protein>
<accession>A0A395X6S5</accession>
<dbReference type="EMBL" id="QRHZ01000013">
    <property type="protein sequence ID" value="RHG14439.1"/>
    <property type="molecule type" value="Genomic_DNA"/>
</dbReference>
<evidence type="ECO:0000313" key="4">
    <source>
        <dbReference type="EMBL" id="RHH18005.1"/>
    </source>
</evidence>
<feature type="domain" description="Ribbon-helix-helix protein CopG" evidence="1">
    <location>
        <begin position="17"/>
        <end position="52"/>
    </location>
</feature>
<reference evidence="5 6" key="1">
    <citation type="submission" date="2018-08" db="EMBL/GenBank/DDBJ databases">
        <title>A genome reference for cultivated species of the human gut microbiota.</title>
        <authorList>
            <person name="Zou Y."/>
            <person name="Xue W."/>
            <person name="Luo G."/>
        </authorList>
    </citation>
    <scope>NUCLEOTIDE SEQUENCE [LARGE SCALE GENOMIC DNA]</scope>
    <source>
        <strain evidence="2 5">AF14-23</strain>
        <strain evidence="4 6">AM18-2AC</strain>
        <strain evidence="3 7">AM22-9LB</strain>
    </source>
</reference>
<dbReference type="Pfam" id="PF01402">
    <property type="entry name" value="RHH_1"/>
    <property type="match status" value="1"/>
</dbReference>